<dbReference type="WBParaSite" id="SMUV_0000483101-mRNA-1">
    <property type="protein sequence ID" value="SMUV_0000483101-mRNA-1"/>
    <property type="gene ID" value="SMUV_0000483101"/>
</dbReference>
<sequence length="185" mass="21517">LKFVFLKVRDQVDAAEWRFRPHDSFFISPWSTYKDIVSSTFFPVQDAWLVARRCAFDEMYKPSLGEYRQRKTYSSLAPSYGITYRSYQPKGNEWEMEKNKPQRPLRRTKSLINDCSCNARILSIAELVLVAGRLNGVTSCGALFYPSNFEGSEDRRYHRIFWGPNMIDYVTPTARHAASLLLSAY</sequence>
<dbReference type="AlphaFoldDB" id="A0A0N5AK23"/>
<dbReference type="Proteomes" id="UP000046393">
    <property type="component" value="Unplaced"/>
</dbReference>
<accession>A0A0N5AK23</accession>
<evidence type="ECO:0000313" key="2">
    <source>
        <dbReference type="WBParaSite" id="SMUV_0000483101-mRNA-1"/>
    </source>
</evidence>
<proteinExistence type="predicted"/>
<evidence type="ECO:0000313" key="1">
    <source>
        <dbReference type="Proteomes" id="UP000046393"/>
    </source>
</evidence>
<keyword evidence="1" id="KW-1185">Reference proteome</keyword>
<reference evidence="2" key="1">
    <citation type="submission" date="2017-02" db="UniProtKB">
        <authorList>
            <consortium name="WormBaseParasite"/>
        </authorList>
    </citation>
    <scope>IDENTIFICATION</scope>
</reference>
<name>A0A0N5AK23_9BILA</name>
<protein>
    <submittedName>
        <fullName evidence="2">Exostosin domain-containing protein</fullName>
    </submittedName>
</protein>
<organism evidence="1 2">
    <name type="scientific">Syphacia muris</name>
    <dbReference type="NCBI Taxonomy" id="451379"/>
    <lineage>
        <taxon>Eukaryota</taxon>
        <taxon>Metazoa</taxon>
        <taxon>Ecdysozoa</taxon>
        <taxon>Nematoda</taxon>
        <taxon>Chromadorea</taxon>
        <taxon>Rhabditida</taxon>
        <taxon>Spirurina</taxon>
        <taxon>Oxyuridomorpha</taxon>
        <taxon>Oxyuroidea</taxon>
        <taxon>Oxyuridae</taxon>
        <taxon>Syphacia</taxon>
    </lineage>
</organism>